<evidence type="ECO:0000313" key="1">
    <source>
        <dbReference type="EMBL" id="SUZ79532.1"/>
    </source>
</evidence>
<organism evidence="1">
    <name type="scientific">marine metagenome</name>
    <dbReference type="NCBI Taxonomy" id="408172"/>
    <lineage>
        <taxon>unclassified sequences</taxon>
        <taxon>metagenomes</taxon>
        <taxon>ecological metagenomes</taxon>
    </lineage>
</organism>
<sequence>MTQRLYLLVALLNAVHVDTVKEKSVVAVRAQASFPANL</sequence>
<protein>
    <submittedName>
        <fullName evidence="1">Uncharacterized protein</fullName>
    </submittedName>
</protein>
<dbReference type="AlphaFoldDB" id="A0A381QJL6"/>
<accession>A0A381QJL6</accession>
<proteinExistence type="predicted"/>
<reference evidence="1" key="1">
    <citation type="submission" date="2018-05" db="EMBL/GenBank/DDBJ databases">
        <authorList>
            <person name="Lanie J.A."/>
            <person name="Ng W.-L."/>
            <person name="Kazmierczak K.M."/>
            <person name="Andrzejewski T.M."/>
            <person name="Davidsen T.M."/>
            <person name="Wayne K.J."/>
            <person name="Tettelin H."/>
            <person name="Glass J.I."/>
            <person name="Rusch D."/>
            <person name="Podicherti R."/>
            <person name="Tsui H.-C.T."/>
            <person name="Winkler M.E."/>
        </authorList>
    </citation>
    <scope>NUCLEOTIDE SEQUENCE</scope>
</reference>
<name>A0A381QJL6_9ZZZZ</name>
<gene>
    <name evidence="1" type="ORF">METZ01_LOCUS32386</name>
</gene>
<dbReference type="EMBL" id="UINC01001390">
    <property type="protein sequence ID" value="SUZ79532.1"/>
    <property type="molecule type" value="Genomic_DNA"/>
</dbReference>